<evidence type="ECO:0000313" key="4">
    <source>
        <dbReference type="Proteomes" id="UP000321408"/>
    </source>
</evidence>
<dbReference type="SUPFAM" id="SSF103473">
    <property type="entry name" value="MFS general substrate transporter"/>
    <property type="match status" value="1"/>
</dbReference>
<dbReference type="Proteomes" id="UP000321408">
    <property type="component" value="Chromosome"/>
</dbReference>
<dbReference type="EMBL" id="CP042905">
    <property type="protein sequence ID" value="QEE14386.1"/>
    <property type="molecule type" value="Genomic_DNA"/>
</dbReference>
<keyword evidence="1" id="KW-0812">Transmembrane</keyword>
<dbReference type="OrthoDB" id="117970at2157"/>
<evidence type="ECO:0000256" key="1">
    <source>
        <dbReference type="SAM" id="Phobius"/>
    </source>
</evidence>
<dbReference type="GO" id="GO:0022857">
    <property type="term" value="F:transmembrane transporter activity"/>
    <property type="evidence" value="ECO:0007669"/>
    <property type="project" value="InterPro"/>
</dbReference>
<evidence type="ECO:0000259" key="2">
    <source>
        <dbReference type="PROSITE" id="PS50850"/>
    </source>
</evidence>
<keyword evidence="1" id="KW-1133">Transmembrane helix</keyword>
<reference evidence="3 4" key="1">
    <citation type="journal article" date="2020" name="Nature">
        <title>Isolation of an archaeon at the prokaryote-eukaryote interface.</title>
        <authorList>
            <person name="Imachi H."/>
            <person name="Nobu M.K."/>
            <person name="Nakahara N."/>
            <person name="Morono Y."/>
            <person name="Ogawara M."/>
            <person name="Takaki Y."/>
            <person name="Takano Y."/>
            <person name="Uematsu K."/>
            <person name="Ikuta T."/>
            <person name="Ito M."/>
            <person name="Matsui Y."/>
            <person name="Miyazaki M."/>
            <person name="Murata K."/>
            <person name="Saito Y."/>
            <person name="Sakai S."/>
            <person name="Song C."/>
            <person name="Tasumi E."/>
            <person name="Yamanaka Y."/>
            <person name="Yamaguchi T."/>
            <person name="Kamagata Y."/>
            <person name="Tamaki H."/>
            <person name="Takai K."/>
        </authorList>
    </citation>
    <scope>NUCLEOTIDE SEQUENCE [LARGE SCALE GENOMIC DNA]</scope>
    <source>
        <strain evidence="3 4">MK-D1</strain>
    </source>
</reference>
<evidence type="ECO:0000313" key="3">
    <source>
        <dbReference type="EMBL" id="QEE14386.1"/>
    </source>
</evidence>
<name>A0A5B9D5Y1_9ARCH</name>
<organism evidence="3 4">
    <name type="scientific">Promethearchaeum syntrophicum</name>
    <dbReference type="NCBI Taxonomy" id="2594042"/>
    <lineage>
        <taxon>Archaea</taxon>
        <taxon>Promethearchaeati</taxon>
        <taxon>Promethearchaeota</taxon>
        <taxon>Promethearchaeia</taxon>
        <taxon>Promethearchaeales</taxon>
        <taxon>Promethearchaeaceae</taxon>
        <taxon>Promethearchaeum</taxon>
    </lineage>
</organism>
<dbReference type="KEGG" id="psyt:DSAG12_00199"/>
<feature type="transmembrane region" description="Helical" evidence="1">
    <location>
        <begin position="51"/>
        <end position="72"/>
    </location>
</feature>
<feature type="transmembrane region" description="Helical" evidence="1">
    <location>
        <begin position="174"/>
        <end position="194"/>
    </location>
</feature>
<feature type="transmembrane region" description="Helical" evidence="1">
    <location>
        <begin position="229"/>
        <end position="254"/>
    </location>
</feature>
<keyword evidence="1" id="KW-0472">Membrane</keyword>
<feature type="transmembrane region" description="Helical" evidence="1">
    <location>
        <begin position="290"/>
        <end position="312"/>
    </location>
</feature>
<dbReference type="PROSITE" id="PS50850">
    <property type="entry name" value="MFS"/>
    <property type="match status" value="1"/>
</dbReference>
<feature type="transmembrane region" description="Helical" evidence="1">
    <location>
        <begin position="18"/>
        <end position="39"/>
    </location>
</feature>
<dbReference type="InterPro" id="IPR011701">
    <property type="entry name" value="MFS"/>
</dbReference>
<dbReference type="GeneID" id="41328202"/>
<dbReference type="Gene3D" id="1.20.1250.20">
    <property type="entry name" value="MFS general substrate transporter like domains"/>
    <property type="match status" value="2"/>
</dbReference>
<accession>A0A5B9D5Y1</accession>
<proteinExistence type="predicted"/>
<dbReference type="PANTHER" id="PTHR23518">
    <property type="entry name" value="C-METHYLTRANSFERASE"/>
    <property type="match status" value="1"/>
</dbReference>
<feature type="transmembrane region" description="Helical" evidence="1">
    <location>
        <begin position="151"/>
        <end position="168"/>
    </location>
</feature>
<feature type="transmembrane region" description="Helical" evidence="1">
    <location>
        <begin position="385"/>
        <end position="404"/>
    </location>
</feature>
<gene>
    <name evidence="3" type="ORF">DSAG12_00199</name>
</gene>
<feature type="domain" description="Major facilitator superfamily (MFS) profile" evidence="2">
    <location>
        <begin position="220"/>
        <end position="434"/>
    </location>
</feature>
<reference evidence="3 4" key="2">
    <citation type="journal article" date="2024" name="Int. J. Syst. Evol. Microbiol.">
        <title>Promethearchaeum syntrophicum gen. nov., sp. nov., an anaerobic, obligately syntrophic archaeon, the first isolate of the lineage 'Asgard' archaea, and proposal of the new archaeal phylum Promethearchaeota phyl. nov. and kingdom Promethearchaeati regn. nov.</title>
        <authorList>
            <person name="Imachi H."/>
            <person name="Nobu M.K."/>
            <person name="Kato S."/>
            <person name="Takaki Y."/>
            <person name="Miyazaki M."/>
            <person name="Miyata M."/>
            <person name="Ogawara M."/>
            <person name="Saito Y."/>
            <person name="Sakai S."/>
            <person name="Tahara Y.O."/>
            <person name="Takano Y."/>
            <person name="Tasumi E."/>
            <person name="Uematsu K."/>
            <person name="Yoshimura T."/>
            <person name="Itoh T."/>
            <person name="Ohkuma M."/>
            <person name="Takai K."/>
        </authorList>
    </citation>
    <scope>NUCLEOTIDE SEQUENCE [LARGE SCALE GENOMIC DNA]</scope>
    <source>
        <strain evidence="3 4">MK-D1</strain>
    </source>
</reference>
<dbReference type="Pfam" id="PF07690">
    <property type="entry name" value="MFS_1"/>
    <property type="match status" value="1"/>
</dbReference>
<dbReference type="RefSeq" id="WP_147661341.1">
    <property type="nucleotide sequence ID" value="NZ_CP042905.2"/>
</dbReference>
<dbReference type="InterPro" id="IPR020846">
    <property type="entry name" value="MFS_dom"/>
</dbReference>
<dbReference type="InterPro" id="IPR036259">
    <property type="entry name" value="MFS_trans_sf"/>
</dbReference>
<dbReference type="AlphaFoldDB" id="A0A5B9D5Y1"/>
<feature type="transmembrane region" description="Helical" evidence="1">
    <location>
        <begin position="318"/>
        <end position="339"/>
    </location>
</feature>
<dbReference type="PANTHER" id="PTHR23518:SF2">
    <property type="entry name" value="MAJOR FACILITATOR SUPERFAMILY TRANSPORTER"/>
    <property type="match status" value="1"/>
</dbReference>
<feature type="transmembrane region" description="Helical" evidence="1">
    <location>
        <begin position="360"/>
        <end position="379"/>
    </location>
</feature>
<keyword evidence="4" id="KW-1185">Reference proteome</keyword>
<sequence>MKEPLNSEMIKKAKRRNLWAFMAGNLLSGFGDSCINIAYMPFLYEVTNNNLFLTGLLTTLAAVLWFLPTPILGRISDKNNRKQMMIFSKPIAFVGVFLLLFVNQNNLYLLIISIILRSVGFMSSNLNYNILVSESNGESKEGLGHIFSKMAFLYFASTIGGAVFVNLTGFEYNIYFMIFLVICIINWIKNIIFVTDTKSVQNEKIVKKSSNSKSWREVIKSPKIKTAMIFLTFDIFFWEISNSVLTAGLISAYGFTLEELAFFNIWFNVSMIIFQIPAGKLTDKFGKKKILIISELGGIFIFTLHIISSIIWTSGYKLFLFPSMILIQILSGIVVASFIPSESIILTDLDKDRKGESYGMVSFVRGFGAMFPGAIGGFLMGTVHFITPFIVTTIGIVLLIIYLLKFGHRFEEIDEIGLNNKKTNNSKKNNSKKK</sequence>
<protein>
    <submittedName>
        <fullName evidence="3">MFS transporter</fullName>
    </submittedName>
</protein>